<organism evidence="2 3">
    <name type="scientific">Halomicronema hongdechloris C2206</name>
    <dbReference type="NCBI Taxonomy" id="1641165"/>
    <lineage>
        <taxon>Bacteria</taxon>
        <taxon>Bacillati</taxon>
        <taxon>Cyanobacteriota</taxon>
        <taxon>Cyanophyceae</taxon>
        <taxon>Nodosilineales</taxon>
        <taxon>Nodosilineaceae</taxon>
        <taxon>Halomicronema</taxon>
    </lineage>
</organism>
<keyword evidence="3" id="KW-1185">Reference proteome</keyword>
<feature type="region of interest" description="Disordered" evidence="1">
    <location>
        <begin position="296"/>
        <end position="369"/>
    </location>
</feature>
<feature type="region of interest" description="Disordered" evidence="1">
    <location>
        <begin position="94"/>
        <end position="175"/>
    </location>
</feature>
<dbReference type="RefSeq" id="WP_080804967.1">
    <property type="nucleotide sequence ID" value="NZ_CP021983.2"/>
</dbReference>
<evidence type="ECO:0000313" key="2">
    <source>
        <dbReference type="EMBL" id="ASC72331.1"/>
    </source>
</evidence>
<gene>
    <name evidence="2" type="ORF">XM38_032880</name>
</gene>
<dbReference type="STRING" id="1641165.XM38_00595"/>
<dbReference type="EMBL" id="CP021983">
    <property type="protein sequence ID" value="ASC72331.1"/>
    <property type="molecule type" value="Genomic_DNA"/>
</dbReference>
<name>A0A1Z3HPU5_9CYAN</name>
<protein>
    <submittedName>
        <fullName evidence="2">Uncharacterized protein</fullName>
    </submittedName>
</protein>
<feature type="compositionally biased region" description="Polar residues" evidence="1">
    <location>
        <begin position="225"/>
        <end position="246"/>
    </location>
</feature>
<evidence type="ECO:0000313" key="3">
    <source>
        <dbReference type="Proteomes" id="UP000191901"/>
    </source>
</evidence>
<dbReference type="Proteomes" id="UP000191901">
    <property type="component" value="Chromosome"/>
</dbReference>
<feature type="compositionally biased region" description="Low complexity" evidence="1">
    <location>
        <begin position="299"/>
        <end position="315"/>
    </location>
</feature>
<feature type="compositionally biased region" description="Basic and acidic residues" evidence="1">
    <location>
        <begin position="96"/>
        <end position="107"/>
    </location>
</feature>
<dbReference type="AlphaFoldDB" id="A0A1Z3HPU5"/>
<sequence>MTIRATQALLTIADRWLHLTQQLLTPPRQNGLPETVQTLLSDPIDQLSEQLVTVAKVGQRAGQTGDFPAAADQTSAWGLDPNWSLVDRLDRRPKRKMTETTGGRRTEQAIAPSPLPGYFANLPDPVSASSETQNSGFRTFQIASSQPLSQTGLSQTRSTESLELRRPTRSPAFPVPAEFVPPELSSNPPPAQANQTNAAYTAELMKINRAIATLNLQPNPPKSPDNPTDLHQFTPPQTSAPAATKQSHPTHLPISPSPHLPIPQETAIPSPPHLPIPPTLHLIQSPARMGAILKTHLNPGASNGTPATPATPTSADNVPSSPSAMNALDDNPEQSPTPAPDTVTVNPSEAPRTPDPADTIAGESPNCPSLDATDLDHILAHLEDHLAFEFSRTYGVSGE</sequence>
<dbReference type="KEGG" id="hhg:XM38_032880"/>
<feature type="region of interest" description="Disordered" evidence="1">
    <location>
        <begin position="215"/>
        <end position="280"/>
    </location>
</feature>
<evidence type="ECO:0000256" key="1">
    <source>
        <dbReference type="SAM" id="MobiDB-lite"/>
    </source>
</evidence>
<proteinExistence type="predicted"/>
<reference evidence="2 3" key="1">
    <citation type="journal article" date="2016" name="Biochim. Biophys. Acta">
        <title>Characterization of red-shifted phycobilisomes isolated from the chlorophyll f-containing cyanobacterium Halomicronema hongdechloris.</title>
        <authorList>
            <person name="Li Y."/>
            <person name="Lin Y."/>
            <person name="Garvey C.J."/>
            <person name="Birch D."/>
            <person name="Corkery R.W."/>
            <person name="Loughlin P.C."/>
            <person name="Scheer H."/>
            <person name="Willows R.D."/>
            <person name="Chen M."/>
        </authorList>
    </citation>
    <scope>NUCLEOTIDE SEQUENCE [LARGE SCALE GENOMIC DNA]</scope>
    <source>
        <strain evidence="2 3">C2206</strain>
    </source>
</reference>
<feature type="compositionally biased region" description="Polar residues" evidence="1">
    <location>
        <begin position="127"/>
        <end position="159"/>
    </location>
</feature>
<feature type="compositionally biased region" description="Pro residues" evidence="1">
    <location>
        <begin position="269"/>
        <end position="278"/>
    </location>
</feature>
<accession>A0A1Z3HPU5</accession>